<dbReference type="STRING" id="1423731.FC81_GL001226"/>
<dbReference type="Gene3D" id="3.40.1350.10">
    <property type="match status" value="1"/>
</dbReference>
<dbReference type="InterPro" id="IPR011335">
    <property type="entry name" value="Restrct_endonuc-II-like"/>
</dbReference>
<dbReference type="CDD" id="cd22354">
    <property type="entry name" value="RecU-like"/>
    <property type="match status" value="1"/>
</dbReference>
<dbReference type="GO" id="GO:0006310">
    <property type="term" value="P:DNA recombination"/>
    <property type="evidence" value="ECO:0007669"/>
    <property type="project" value="UniProtKB-UniRule"/>
</dbReference>
<keyword evidence="3 13" id="KW-0540">Nuclease</keyword>
<evidence type="ECO:0000313" key="16">
    <source>
        <dbReference type="Proteomes" id="UP000051621"/>
    </source>
</evidence>
<evidence type="ECO:0000256" key="7">
    <source>
        <dbReference type="ARBA" id="ARBA00022801"/>
    </source>
</evidence>
<proteinExistence type="inferred from homology"/>
<dbReference type="GO" id="GO:0000287">
    <property type="term" value="F:magnesium ion binding"/>
    <property type="evidence" value="ECO:0007669"/>
    <property type="project" value="UniProtKB-UniRule"/>
</dbReference>
<comment type="similarity">
    <text evidence="11 13">Belongs to the RecU family.</text>
</comment>
<dbReference type="EC" id="3.1.21.10" evidence="13 14"/>
<dbReference type="AlphaFoldDB" id="A0A0R1M0J5"/>
<dbReference type="GO" id="GO:0008821">
    <property type="term" value="F:crossover junction DNA endonuclease activity"/>
    <property type="evidence" value="ECO:0007669"/>
    <property type="project" value="UniProtKB-EC"/>
</dbReference>
<keyword evidence="5 13" id="KW-0255">Endonuclease</keyword>
<dbReference type="GO" id="GO:0007059">
    <property type="term" value="P:chromosome segregation"/>
    <property type="evidence" value="ECO:0007669"/>
    <property type="project" value="UniProtKB-UniRule"/>
</dbReference>
<evidence type="ECO:0000256" key="6">
    <source>
        <dbReference type="ARBA" id="ARBA00022763"/>
    </source>
</evidence>
<evidence type="ECO:0000256" key="9">
    <source>
        <dbReference type="ARBA" id="ARBA00023172"/>
    </source>
</evidence>
<feature type="site" description="Transition state stabilizer" evidence="13">
    <location>
        <position position="107"/>
    </location>
</feature>
<keyword evidence="9 13" id="KW-0233">DNA recombination</keyword>
<evidence type="ECO:0000313" key="15">
    <source>
        <dbReference type="EMBL" id="KRL01542.1"/>
    </source>
</evidence>
<comment type="caution">
    <text evidence="15">The sequence shown here is derived from an EMBL/GenBank/DDBJ whole genome shotgun (WGS) entry which is preliminary data.</text>
</comment>
<keyword evidence="6 13" id="KW-0227">DNA damage</keyword>
<keyword evidence="4 13" id="KW-0479">Metal-binding</keyword>
<comment type="cofactor">
    <cofactor evidence="13">
        <name>Mg(2+)</name>
        <dbReference type="ChEBI" id="CHEBI:18420"/>
    </cofactor>
    <text evidence="13">Binds 1 Mg(2+) ion per subunit.</text>
</comment>
<comment type="subcellular location">
    <subcellularLocation>
        <location evidence="1 13">Cytoplasm</location>
    </subcellularLocation>
</comment>
<dbReference type="SUPFAM" id="SSF52980">
    <property type="entry name" value="Restriction endonuclease-like"/>
    <property type="match status" value="1"/>
</dbReference>
<dbReference type="HAMAP" id="MF_00130">
    <property type="entry name" value="RecU"/>
    <property type="match status" value="1"/>
</dbReference>
<evidence type="ECO:0000256" key="12">
    <source>
        <dbReference type="ARBA" id="ARBA00029523"/>
    </source>
</evidence>
<accession>A0A0R1M0J5</accession>
<dbReference type="Pfam" id="PF03838">
    <property type="entry name" value="RecU"/>
    <property type="match status" value="1"/>
</dbReference>
<dbReference type="InterPro" id="IPR011856">
    <property type="entry name" value="tRNA_endonuc-like_dom_sf"/>
</dbReference>
<keyword evidence="7 13" id="KW-0378">Hydrolase</keyword>
<sequence length="204" mass="23556">MVIHYPNGQTYHQPAANSSHLKTKREHPNVIFGNRGMSLEDELNQSNIYYLQKEIAVIHKKPVPIQIVQVSYPKRSAAVIKEAYFKQSSTTDYNGVYKGHYLDFEAKETKNKTSFPLSNFHEHQVKHMKACVRQGGICFTIIKFSATQQLFLLPAAILFDYWDNQANGRKSIEKKVIVKHGYAINYHVQPLIPYLDYVDKLINK</sequence>
<feature type="binding site" evidence="13">
    <location>
        <position position="124"/>
    </location>
    <ligand>
        <name>Mg(2+)</name>
        <dbReference type="ChEBI" id="CHEBI:18420"/>
    </ligand>
</feature>
<evidence type="ECO:0000256" key="2">
    <source>
        <dbReference type="ARBA" id="ARBA00022490"/>
    </source>
</evidence>
<evidence type="ECO:0000256" key="11">
    <source>
        <dbReference type="ARBA" id="ARBA00023447"/>
    </source>
</evidence>
<comment type="function">
    <text evidence="13">Endonuclease that resolves Holliday junction intermediates in genetic recombination. Cleaves mobile four-strand junctions by introducing symmetrical nicks in paired strands. Promotes annealing of linear ssDNA with homologous dsDNA. Required for DNA repair, homologous recombination and chromosome segregation.</text>
</comment>
<dbReference type="InterPro" id="IPR004612">
    <property type="entry name" value="Resolv_RecU"/>
</dbReference>
<evidence type="ECO:0000256" key="10">
    <source>
        <dbReference type="ARBA" id="ARBA00023204"/>
    </source>
</evidence>
<keyword evidence="16" id="KW-1185">Reference proteome</keyword>
<dbReference type="PATRIC" id="fig|1423731.3.peg.1258"/>
<dbReference type="Proteomes" id="UP000051621">
    <property type="component" value="Unassembled WGS sequence"/>
</dbReference>
<evidence type="ECO:0000256" key="4">
    <source>
        <dbReference type="ARBA" id="ARBA00022723"/>
    </source>
</evidence>
<comment type="catalytic activity">
    <reaction evidence="13">
        <text>Endonucleolytic cleavage at a junction such as a reciprocal single-stranded crossover between two homologous DNA duplexes (Holliday junction).</text>
        <dbReference type="EC" id="3.1.21.10"/>
    </reaction>
</comment>
<evidence type="ECO:0000256" key="13">
    <source>
        <dbReference type="HAMAP-Rule" id="MF_00130"/>
    </source>
</evidence>
<evidence type="ECO:0000256" key="14">
    <source>
        <dbReference type="NCBIfam" id="TIGR00648"/>
    </source>
</evidence>
<evidence type="ECO:0000256" key="8">
    <source>
        <dbReference type="ARBA" id="ARBA00022842"/>
    </source>
</evidence>
<gene>
    <name evidence="13" type="primary">recU</name>
    <name evidence="15" type="ORF">FC81_GL001226</name>
</gene>
<keyword evidence="2 13" id="KW-0963">Cytoplasm</keyword>
<dbReference type="GO" id="GO:0003676">
    <property type="term" value="F:nucleic acid binding"/>
    <property type="evidence" value="ECO:0007669"/>
    <property type="project" value="InterPro"/>
</dbReference>
<keyword evidence="8 13" id="KW-0460">Magnesium</keyword>
<dbReference type="EMBL" id="AZEF01000025">
    <property type="protein sequence ID" value="KRL01542.1"/>
    <property type="molecule type" value="Genomic_DNA"/>
</dbReference>
<name>A0A0R1M0J5_9LACO</name>
<dbReference type="OrthoDB" id="9783592at2"/>
<feature type="binding site" evidence="13">
    <location>
        <position position="92"/>
    </location>
    <ligand>
        <name>Mg(2+)</name>
        <dbReference type="ChEBI" id="CHEBI:18420"/>
    </ligand>
</feature>
<feature type="binding site" evidence="13">
    <location>
        <position position="105"/>
    </location>
    <ligand>
        <name>Mg(2+)</name>
        <dbReference type="ChEBI" id="CHEBI:18420"/>
    </ligand>
</feature>
<evidence type="ECO:0000256" key="5">
    <source>
        <dbReference type="ARBA" id="ARBA00022759"/>
    </source>
</evidence>
<dbReference type="GO" id="GO:0006281">
    <property type="term" value="P:DNA repair"/>
    <property type="evidence" value="ECO:0007669"/>
    <property type="project" value="UniProtKB-UniRule"/>
</dbReference>
<evidence type="ECO:0000256" key="1">
    <source>
        <dbReference type="ARBA" id="ARBA00004496"/>
    </source>
</evidence>
<evidence type="ECO:0000256" key="3">
    <source>
        <dbReference type="ARBA" id="ARBA00022722"/>
    </source>
</evidence>
<dbReference type="GO" id="GO:0005737">
    <property type="term" value="C:cytoplasm"/>
    <property type="evidence" value="ECO:0007669"/>
    <property type="project" value="UniProtKB-SubCell"/>
</dbReference>
<keyword evidence="10 13" id="KW-0234">DNA repair</keyword>
<dbReference type="NCBIfam" id="TIGR00648">
    <property type="entry name" value="recU"/>
    <property type="match status" value="1"/>
</dbReference>
<feature type="binding site" evidence="13">
    <location>
        <position position="90"/>
    </location>
    <ligand>
        <name>Mg(2+)</name>
        <dbReference type="ChEBI" id="CHEBI:18420"/>
    </ligand>
</feature>
<protein>
    <recommendedName>
        <fullName evidence="12 13">Holliday junction resolvase RecU</fullName>
        <ecNumber evidence="13 14">3.1.21.10</ecNumber>
    </recommendedName>
    <alternativeName>
        <fullName evidence="13">Recombination protein U homolog</fullName>
    </alternativeName>
</protein>
<organism evidence="15 16">
    <name type="scientific">Liquorilactobacillus capillatus DSM 19910</name>
    <dbReference type="NCBI Taxonomy" id="1423731"/>
    <lineage>
        <taxon>Bacteria</taxon>
        <taxon>Bacillati</taxon>
        <taxon>Bacillota</taxon>
        <taxon>Bacilli</taxon>
        <taxon>Lactobacillales</taxon>
        <taxon>Lactobacillaceae</taxon>
        <taxon>Liquorilactobacillus</taxon>
    </lineage>
</organism>
<reference evidence="15 16" key="1">
    <citation type="journal article" date="2015" name="Genome Announc.">
        <title>Expanding the biotechnology potential of lactobacilli through comparative genomics of 213 strains and associated genera.</title>
        <authorList>
            <person name="Sun Z."/>
            <person name="Harris H.M."/>
            <person name="McCann A."/>
            <person name="Guo C."/>
            <person name="Argimon S."/>
            <person name="Zhang W."/>
            <person name="Yang X."/>
            <person name="Jeffery I.B."/>
            <person name="Cooney J.C."/>
            <person name="Kagawa T.F."/>
            <person name="Liu W."/>
            <person name="Song Y."/>
            <person name="Salvetti E."/>
            <person name="Wrobel A."/>
            <person name="Rasinkangas P."/>
            <person name="Parkhill J."/>
            <person name="Rea M.C."/>
            <person name="O'Sullivan O."/>
            <person name="Ritari J."/>
            <person name="Douillard F.P."/>
            <person name="Paul Ross R."/>
            <person name="Yang R."/>
            <person name="Briner A.E."/>
            <person name="Felis G.E."/>
            <person name="de Vos W.M."/>
            <person name="Barrangou R."/>
            <person name="Klaenhammer T.R."/>
            <person name="Caufield P.W."/>
            <person name="Cui Y."/>
            <person name="Zhang H."/>
            <person name="O'Toole P.W."/>
        </authorList>
    </citation>
    <scope>NUCLEOTIDE SEQUENCE [LARGE SCALE GENOMIC DNA]</scope>
    <source>
        <strain evidence="15 16">DSM 19910</strain>
    </source>
</reference>
<dbReference type="NCBIfam" id="NF002584">
    <property type="entry name" value="PRK02234.1-5"/>
    <property type="match status" value="1"/>
</dbReference>
<dbReference type="PIRSF" id="PIRSF037785">
    <property type="entry name" value="RecU"/>
    <property type="match status" value="1"/>
</dbReference>
<dbReference type="RefSeq" id="WP_057744053.1">
    <property type="nucleotide sequence ID" value="NZ_AZEF01000025.1"/>
</dbReference>